<dbReference type="PANTHER" id="PTHR43895">
    <property type="entry name" value="CALCIUM/CALMODULIN-DEPENDENT PROTEIN KINASE KINASE-RELATED"/>
    <property type="match status" value="1"/>
</dbReference>
<feature type="domain" description="Protein kinase" evidence="11">
    <location>
        <begin position="532"/>
        <end position="1034"/>
    </location>
</feature>
<feature type="compositionally biased region" description="Basic and acidic residues" evidence="10">
    <location>
        <begin position="1388"/>
        <end position="1397"/>
    </location>
</feature>
<feature type="region of interest" description="Disordered" evidence="10">
    <location>
        <begin position="695"/>
        <end position="770"/>
    </location>
</feature>
<keyword evidence="4 9" id="KW-0547">Nucleotide-binding</keyword>
<keyword evidence="6 9" id="KW-0067">ATP-binding</keyword>
<evidence type="ECO:0000256" key="9">
    <source>
        <dbReference type="PROSITE-ProRule" id="PRU10141"/>
    </source>
</evidence>
<feature type="compositionally biased region" description="Polar residues" evidence="10">
    <location>
        <begin position="225"/>
        <end position="239"/>
    </location>
</feature>
<dbReference type="GO" id="GO:0007165">
    <property type="term" value="P:signal transduction"/>
    <property type="evidence" value="ECO:0007669"/>
    <property type="project" value="TreeGrafter"/>
</dbReference>
<sequence>MVWAAAERRRDDGVYRASTGTNKQKRAENLGKAAGPADPGGRSSRLRNDAAIETSRLALCVAKLEVFVLDSTTAIHPRESHHTTFSYICQPSVPHPVPPLAAPPILEPPPAVSTLISPAIIALSSVLLFTVAPEQDDTASTSAPHGLHLTALQTRTVTWLHCEAKLCGDVGASERLTSEPTQKFKDAEVMIDPEADMTASAGHGADQHGRNSPSSSVCYLEHMESQQTAGGPRESSNTIMDGEAASRQGQDAEQLASALQPGEESDSTPRSEVPSVVDSTAVWDPHTSAQPTQTVPSEQGYFAPQPLRFYPARLPSSTTASTVPSPTQSLNVSTTSVHVSHHPTLPTLDTIDPLATKVDQQDHPAVQRDLSSFSTTSTTTVRAPSTEPSHRFTTPPKPQRDGPHYPNQSYAALQAQHYPPPYSPHILRTRSSHPSHYSSFSATQIATFGITHEQDRGMTETGSRTVGNSPASSPGLFSPTTPPLHASQHPNEEQGFYSSPYLHYTHRQAPKETHVADVDVDPVSGRKIINQYEVIDELGRGVHGKVKLGRNLETDVFVAIKIVDRYSKRRRLGKNTSHEDKIRREIAILKKARHPNIVSLLEVIDDPSRKKVYIVLEHVELGEVKWRTEGAKEIALVEWRRYQRESEGIFQNDAAVIEDDKIIEMAHRRLERRERRRLKELHHRRVKGSEIESWSFEHGGDSDEEASEPGRSSRASVVVQAEDVGGSHRTFEEKQTEHGKEGNLHTAFRSHTPAASSQQDNQPFDLTGLEGTMYGAYDPDVARGRTPSVADSASSRYTDFLDDTNAIPEHFRYVPLMTLDAARDAFRDTVLGLEYLHYQGVIHRDIKPANLLQTKEHRIKISDFGVSYLGRQSSEDNEEQSGSDIQDADEAVELAKTVGTPAFYAPELCRTDIDAETPPVTGKIDVWALGVTLYCLVYGRVPFHDNNTFVLMRLITDTEVYFPRYRLKAVAEGSSSRPNSHGRMYHSISSSKRSPHDLEYEAVDDDLYDLLRRLLIKDPRKRITVKEIKHHPWLLQGIDNKVAWVEETDPTRQTQGRRIEVSKDEVEKAVIPISIIDRVRSGIRKTVGSVGAVFNMGNRGGSRKRAQSSATNIDQGHLSPASSSSTISQDGRRPSLAVNDSIFAALKSSREAEHPLSQSVTASPEIKEYPQYFEGGVNSRPHSPTHIAESSEHLAPLLASPRSQTLERAHSTMSTAASVRTIRQSDISRQPRVESPNMPPALLGTPLALDTPGGSNLGGIFGGVPRRLMNSVRSRERNAGFRSEHNRAKSIDRLVGGDDDAHGGPTLALSNALAAGQVDQPDILKESSPVVGPTAVILDHLYLDPIDRTSSRQSSISSASSRLNHVYTGHDERASTQSPSAYPFSSTLHRDSSDDRFNRAKDEFMRRRMLEESQIRDRPISATYQLPPNALIQTACPPSPDDDIFFERHKLDDLFSQQHPSHSSSIETSPISYPVSLNSAQSRALTSSSSEDHFTSMSQSTSNPSIPSVISANSSIAPEECLLMEPVNEAVSQANNSNATPPTVALEDFAGYDGDHVVESGNDEEDSDEDFIVMTKKRGKKQGLTRSDTISNAELSRHRIRHDTDSSSRRRSTRSGSNGTVKKIKPYDDNEEDGRQSQASEVI</sequence>
<evidence type="ECO:0000256" key="7">
    <source>
        <dbReference type="ARBA" id="ARBA00047899"/>
    </source>
</evidence>
<dbReference type="EMBL" id="KV744820">
    <property type="protein sequence ID" value="OCK85362.1"/>
    <property type="molecule type" value="Genomic_DNA"/>
</dbReference>
<feature type="compositionally biased region" description="Basic and acidic residues" evidence="10">
    <location>
        <begin position="1"/>
        <end position="14"/>
    </location>
</feature>
<feature type="compositionally biased region" description="Polar residues" evidence="10">
    <location>
        <begin position="1107"/>
        <end position="1129"/>
    </location>
</feature>
<dbReference type="GO" id="GO:0004674">
    <property type="term" value="F:protein serine/threonine kinase activity"/>
    <property type="evidence" value="ECO:0007669"/>
    <property type="project" value="UniProtKB-KW"/>
</dbReference>
<dbReference type="OrthoDB" id="68483at2759"/>
<evidence type="ECO:0000256" key="5">
    <source>
        <dbReference type="ARBA" id="ARBA00022777"/>
    </source>
</evidence>
<evidence type="ECO:0000256" key="1">
    <source>
        <dbReference type="ARBA" id="ARBA00012513"/>
    </source>
</evidence>
<evidence type="ECO:0000256" key="3">
    <source>
        <dbReference type="ARBA" id="ARBA00022679"/>
    </source>
</evidence>
<keyword evidence="2" id="KW-0723">Serine/threonine-protein kinase</keyword>
<comment type="catalytic activity">
    <reaction evidence="8">
        <text>L-seryl-[protein] + ATP = O-phospho-L-seryl-[protein] + ADP + H(+)</text>
        <dbReference type="Rhea" id="RHEA:17989"/>
        <dbReference type="Rhea" id="RHEA-COMP:9863"/>
        <dbReference type="Rhea" id="RHEA-COMP:11604"/>
        <dbReference type="ChEBI" id="CHEBI:15378"/>
        <dbReference type="ChEBI" id="CHEBI:29999"/>
        <dbReference type="ChEBI" id="CHEBI:30616"/>
        <dbReference type="ChEBI" id="CHEBI:83421"/>
        <dbReference type="ChEBI" id="CHEBI:456216"/>
        <dbReference type="EC" id="2.7.11.1"/>
    </reaction>
</comment>
<dbReference type="PROSITE" id="PS50011">
    <property type="entry name" value="PROTEIN_KINASE_DOM"/>
    <property type="match status" value="1"/>
</dbReference>
<organism evidence="12 13">
    <name type="scientific">Lepidopterella palustris CBS 459.81</name>
    <dbReference type="NCBI Taxonomy" id="1314670"/>
    <lineage>
        <taxon>Eukaryota</taxon>
        <taxon>Fungi</taxon>
        <taxon>Dikarya</taxon>
        <taxon>Ascomycota</taxon>
        <taxon>Pezizomycotina</taxon>
        <taxon>Dothideomycetes</taxon>
        <taxon>Pleosporomycetidae</taxon>
        <taxon>Mytilinidiales</taxon>
        <taxon>Argynnaceae</taxon>
        <taxon>Lepidopterella</taxon>
    </lineage>
</organism>
<feature type="region of interest" description="Disordered" evidence="10">
    <location>
        <begin position="1369"/>
        <end position="1397"/>
    </location>
</feature>
<feature type="compositionally biased region" description="Polar residues" evidence="10">
    <location>
        <begin position="1584"/>
        <end position="1594"/>
    </location>
</feature>
<dbReference type="PROSITE" id="PS00107">
    <property type="entry name" value="PROTEIN_KINASE_ATP"/>
    <property type="match status" value="1"/>
</dbReference>
<feature type="region of interest" description="Disordered" evidence="10">
    <location>
        <begin position="360"/>
        <end position="407"/>
    </location>
</feature>
<evidence type="ECO:0000256" key="10">
    <source>
        <dbReference type="SAM" id="MobiDB-lite"/>
    </source>
</evidence>
<feature type="compositionally biased region" description="Polar residues" evidence="10">
    <location>
        <begin position="1495"/>
        <end position="1510"/>
    </location>
</feature>
<feature type="region of interest" description="Disordered" evidence="10">
    <location>
        <begin position="1095"/>
        <end position="1133"/>
    </location>
</feature>
<dbReference type="FunFam" id="3.30.200.20:FF:000206">
    <property type="entry name" value="Serine/threonine-protein kinase Ssp1"/>
    <property type="match status" value="1"/>
</dbReference>
<feature type="compositionally biased region" description="Polar residues" evidence="10">
    <location>
        <begin position="753"/>
        <end position="764"/>
    </location>
</feature>
<dbReference type="PANTHER" id="PTHR43895:SF152">
    <property type="entry name" value="SERINE_THREONINE-PROTEIN KINASE TOS3"/>
    <property type="match status" value="1"/>
</dbReference>
<evidence type="ECO:0000256" key="6">
    <source>
        <dbReference type="ARBA" id="ARBA00022840"/>
    </source>
</evidence>
<evidence type="ECO:0000313" key="12">
    <source>
        <dbReference type="EMBL" id="OCK85362.1"/>
    </source>
</evidence>
<dbReference type="InterPro" id="IPR000719">
    <property type="entry name" value="Prot_kinase_dom"/>
</dbReference>
<keyword evidence="3" id="KW-0808">Transferase</keyword>
<dbReference type="InterPro" id="IPR017441">
    <property type="entry name" value="Protein_kinase_ATP_BS"/>
</dbReference>
<comment type="catalytic activity">
    <reaction evidence="7">
        <text>L-threonyl-[protein] + ATP = O-phospho-L-threonyl-[protein] + ADP + H(+)</text>
        <dbReference type="Rhea" id="RHEA:46608"/>
        <dbReference type="Rhea" id="RHEA-COMP:11060"/>
        <dbReference type="Rhea" id="RHEA-COMP:11605"/>
        <dbReference type="ChEBI" id="CHEBI:15378"/>
        <dbReference type="ChEBI" id="CHEBI:30013"/>
        <dbReference type="ChEBI" id="CHEBI:30616"/>
        <dbReference type="ChEBI" id="CHEBI:61977"/>
        <dbReference type="ChEBI" id="CHEBI:456216"/>
        <dbReference type="EC" id="2.7.11.1"/>
    </reaction>
</comment>
<keyword evidence="5 12" id="KW-0418">Kinase</keyword>
<name>A0A8E2EJW4_9PEZI</name>
<proteinExistence type="predicted"/>
<feature type="region of interest" description="Disordered" evidence="10">
    <location>
        <begin position="457"/>
        <end position="497"/>
    </location>
</feature>
<dbReference type="CDD" id="cd14008">
    <property type="entry name" value="STKc_LKB1_CaMKK"/>
    <property type="match status" value="1"/>
</dbReference>
<dbReference type="Gene3D" id="3.30.200.20">
    <property type="entry name" value="Phosphorylase Kinase, domain 1"/>
    <property type="match status" value="1"/>
</dbReference>
<feature type="compositionally biased region" description="Low complexity" evidence="10">
    <location>
        <begin position="371"/>
        <end position="380"/>
    </location>
</feature>
<dbReference type="EC" id="2.7.11.1" evidence="1"/>
<dbReference type="Proteomes" id="UP000250266">
    <property type="component" value="Unassembled WGS sequence"/>
</dbReference>
<dbReference type="Gene3D" id="1.10.510.10">
    <property type="entry name" value="Transferase(Phosphotransferase) domain 1"/>
    <property type="match status" value="1"/>
</dbReference>
<feature type="region of interest" description="Disordered" evidence="10">
    <location>
        <begin position="1"/>
        <end position="45"/>
    </location>
</feature>
<feature type="binding site" evidence="9">
    <location>
        <position position="561"/>
    </location>
    <ligand>
        <name>ATP</name>
        <dbReference type="ChEBI" id="CHEBI:30616"/>
    </ligand>
</feature>
<feature type="region of interest" description="Disordered" evidence="10">
    <location>
        <begin position="1482"/>
        <end position="1510"/>
    </location>
</feature>
<dbReference type="GO" id="GO:0042149">
    <property type="term" value="P:cellular response to glucose starvation"/>
    <property type="evidence" value="ECO:0007669"/>
    <property type="project" value="UniProtKB-ARBA"/>
</dbReference>
<evidence type="ECO:0000256" key="2">
    <source>
        <dbReference type="ARBA" id="ARBA00022527"/>
    </source>
</evidence>
<evidence type="ECO:0000256" key="8">
    <source>
        <dbReference type="ARBA" id="ARBA00048679"/>
    </source>
</evidence>
<feature type="region of interest" description="Disordered" evidence="10">
    <location>
        <begin position="223"/>
        <end position="276"/>
    </location>
</feature>
<evidence type="ECO:0000313" key="13">
    <source>
        <dbReference type="Proteomes" id="UP000250266"/>
    </source>
</evidence>
<feature type="compositionally biased region" description="Basic and acidic residues" evidence="10">
    <location>
        <begin position="725"/>
        <end position="743"/>
    </location>
</feature>
<dbReference type="SUPFAM" id="SSF56112">
    <property type="entry name" value="Protein kinase-like (PK-like)"/>
    <property type="match status" value="1"/>
</dbReference>
<dbReference type="InterPro" id="IPR011009">
    <property type="entry name" value="Kinase-like_dom_sf"/>
</dbReference>
<gene>
    <name evidence="12" type="ORF">K432DRAFT_421843</name>
</gene>
<evidence type="ECO:0000259" key="11">
    <source>
        <dbReference type="PROSITE" id="PS50011"/>
    </source>
</evidence>
<feature type="compositionally biased region" description="Polar residues" evidence="10">
    <location>
        <begin position="1375"/>
        <end position="1387"/>
    </location>
</feature>
<feature type="region of interest" description="Disordered" evidence="10">
    <location>
        <begin position="1576"/>
        <end position="1643"/>
    </location>
</feature>
<feature type="compositionally biased region" description="Polar residues" evidence="10">
    <location>
        <begin position="460"/>
        <end position="472"/>
    </location>
</feature>
<reference evidence="12 13" key="1">
    <citation type="journal article" date="2016" name="Nat. Commun.">
        <title>Ectomycorrhizal ecology is imprinted in the genome of the dominant symbiotic fungus Cenococcum geophilum.</title>
        <authorList>
            <consortium name="DOE Joint Genome Institute"/>
            <person name="Peter M."/>
            <person name="Kohler A."/>
            <person name="Ohm R.A."/>
            <person name="Kuo A."/>
            <person name="Krutzmann J."/>
            <person name="Morin E."/>
            <person name="Arend M."/>
            <person name="Barry K.W."/>
            <person name="Binder M."/>
            <person name="Choi C."/>
            <person name="Clum A."/>
            <person name="Copeland A."/>
            <person name="Grisel N."/>
            <person name="Haridas S."/>
            <person name="Kipfer T."/>
            <person name="LaButti K."/>
            <person name="Lindquist E."/>
            <person name="Lipzen A."/>
            <person name="Maire R."/>
            <person name="Meier B."/>
            <person name="Mihaltcheva S."/>
            <person name="Molinier V."/>
            <person name="Murat C."/>
            <person name="Poggeler S."/>
            <person name="Quandt C.A."/>
            <person name="Sperisen C."/>
            <person name="Tritt A."/>
            <person name="Tisserant E."/>
            <person name="Crous P.W."/>
            <person name="Henrissat B."/>
            <person name="Nehls U."/>
            <person name="Egli S."/>
            <person name="Spatafora J.W."/>
            <person name="Grigoriev I.V."/>
            <person name="Martin F.M."/>
        </authorList>
    </citation>
    <scope>NUCLEOTIDE SEQUENCE [LARGE SCALE GENOMIC DNA]</scope>
    <source>
        <strain evidence="12 13">CBS 459.81</strain>
    </source>
</reference>
<dbReference type="GO" id="GO:0001558">
    <property type="term" value="P:regulation of cell growth"/>
    <property type="evidence" value="ECO:0007669"/>
    <property type="project" value="UniProtKB-ARBA"/>
</dbReference>
<dbReference type="FunFam" id="1.10.510.10:FF:000614">
    <property type="entry name" value="Serine/threonine protein kinase, putative"/>
    <property type="match status" value="1"/>
</dbReference>
<accession>A0A8E2EJW4</accession>
<keyword evidence="13" id="KW-1185">Reference proteome</keyword>
<dbReference type="Pfam" id="PF00069">
    <property type="entry name" value="Pkinase"/>
    <property type="match status" value="2"/>
</dbReference>
<protein>
    <recommendedName>
        <fullName evidence="1">non-specific serine/threonine protein kinase</fullName>
        <ecNumber evidence="1">2.7.11.1</ecNumber>
    </recommendedName>
</protein>
<dbReference type="GO" id="GO:0005524">
    <property type="term" value="F:ATP binding"/>
    <property type="evidence" value="ECO:0007669"/>
    <property type="project" value="UniProtKB-UniRule"/>
</dbReference>
<dbReference type="SMART" id="SM00220">
    <property type="entry name" value="S_TKc"/>
    <property type="match status" value="1"/>
</dbReference>
<evidence type="ECO:0000256" key="4">
    <source>
        <dbReference type="ARBA" id="ARBA00022741"/>
    </source>
</evidence>